<dbReference type="AlphaFoldDB" id="A0A432ZH32"/>
<evidence type="ECO:0000313" key="2">
    <source>
        <dbReference type="Proteomes" id="UP000287908"/>
    </source>
</evidence>
<dbReference type="InterPro" id="IPR016064">
    <property type="entry name" value="NAD/diacylglycerol_kinase_sf"/>
</dbReference>
<dbReference type="Pfam" id="PF01513">
    <property type="entry name" value="NAD_kinase"/>
    <property type="match status" value="1"/>
</dbReference>
<keyword evidence="2" id="KW-1185">Reference proteome</keyword>
<keyword evidence="1" id="KW-0808">Transferase</keyword>
<dbReference type="InterPro" id="IPR011386">
    <property type="entry name" value="Put_ATP-NAD_kin"/>
</dbReference>
<evidence type="ECO:0000313" key="1">
    <source>
        <dbReference type="EMBL" id="RUO77278.1"/>
    </source>
</evidence>
<reference evidence="1 2" key="1">
    <citation type="journal article" date="2011" name="Front. Microbiol.">
        <title>Genomic signatures of strain selection and enhancement in Bacillus atrophaeus var. globigii, a historical biowarfare simulant.</title>
        <authorList>
            <person name="Gibbons H.S."/>
            <person name="Broomall S.M."/>
            <person name="McNew L.A."/>
            <person name="Daligault H."/>
            <person name="Chapman C."/>
            <person name="Bruce D."/>
            <person name="Karavis M."/>
            <person name="Krepps M."/>
            <person name="McGregor P.A."/>
            <person name="Hong C."/>
            <person name="Park K.H."/>
            <person name="Akmal A."/>
            <person name="Feldman A."/>
            <person name="Lin J.S."/>
            <person name="Chang W.E."/>
            <person name="Higgs B.W."/>
            <person name="Demirev P."/>
            <person name="Lindquist J."/>
            <person name="Liem A."/>
            <person name="Fochler E."/>
            <person name="Read T.D."/>
            <person name="Tapia R."/>
            <person name="Johnson S."/>
            <person name="Bishop-Lilly K.A."/>
            <person name="Detter C."/>
            <person name="Han C."/>
            <person name="Sozhamannan S."/>
            <person name="Rosenzweig C.N."/>
            <person name="Skowronski E.W."/>
        </authorList>
    </citation>
    <scope>NUCLEOTIDE SEQUENCE [LARGE SCALE GENOMIC DNA]</scope>
    <source>
        <strain evidence="1 2">CL-SP19</strain>
    </source>
</reference>
<dbReference type="EMBL" id="PIQF01000001">
    <property type="protein sequence ID" value="RUO77278.1"/>
    <property type="molecule type" value="Genomic_DNA"/>
</dbReference>
<dbReference type="InterPro" id="IPR002504">
    <property type="entry name" value="NADK"/>
</dbReference>
<proteinExistence type="predicted"/>
<dbReference type="GO" id="GO:0005524">
    <property type="term" value="F:ATP binding"/>
    <property type="evidence" value="ECO:0007669"/>
    <property type="project" value="UniProtKB-ARBA"/>
</dbReference>
<protein>
    <submittedName>
        <fullName evidence="1">ATP-NAD kinase</fullName>
    </submittedName>
</protein>
<dbReference type="PANTHER" id="PTHR40697:SF2">
    <property type="entry name" value="ATP-NAD KINASE-RELATED"/>
    <property type="match status" value="1"/>
</dbReference>
<keyword evidence="1" id="KW-0418">Kinase</keyword>
<dbReference type="GO" id="GO:0051287">
    <property type="term" value="F:NAD binding"/>
    <property type="evidence" value="ECO:0007669"/>
    <property type="project" value="UniProtKB-ARBA"/>
</dbReference>
<dbReference type="Gene3D" id="3.40.50.10330">
    <property type="entry name" value="Probable inorganic polyphosphate/atp-NAD kinase, domain 1"/>
    <property type="match status" value="1"/>
</dbReference>
<sequence length="380" mass="41016">MMSSNRLVVGLIINPFAGIGGAVALKGSDGEETRAKALEMGAEPKAQLRAGLALEVLTPYRDKLEFVTCEGAMGAQQLAQHGFRYRSVYSQETKNSSGLDTQQAVRKIQQQGVDIIVFAGGDGTARDVYQAVDEQQLVLGIPAGVKIHSGVYAVSPKAAGRVLENIVTGKLSSIKAADVMDIDEALFRQGTVKARRFGEMLIPAELEYVQAVKMGGKESDELVLADIAAEVIERADDEHLIMGSGSTVAAIMEDMQLQNTLLGIDWVHQQQLLASDLTEQQLYERLCQLDAGQVKLVITVIGGQGHIIGRGNQQLSARVLDKIGRDNLWVVATKNKLEALQGRPLLIDSGDDSLDQQWSGLLSVITGYHDEVLVRLEAVS</sequence>
<dbReference type="SUPFAM" id="SSF111331">
    <property type="entry name" value="NAD kinase/diacylglycerol kinase-like"/>
    <property type="match status" value="1"/>
</dbReference>
<dbReference type="OrthoDB" id="5511344at2"/>
<dbReference type="Pfam" id="PF20143">
    <property type="entry name" value="NAD_kinase_C"/>
    <property type="match status" value="1"/>
</dbReference>
<accession>A0A432ZH32</accession>
<dbReference type="GO" id="GO:0006741">
    <property type="term" value="P:NADP+ biosynthetic process"/>
    <property type="evidence" value="ECO:0007669"/>
    <property type="project" value="InterPro"/>
</dbReference>
<gene>
    <name evidence="1" type="ORF">CWI81_01975</name>
</gene>
<dbReference type="InterPro" id="IPR039065">
    <property type="entry name" value="AcoX-like"/>
</dbReference>
<dbReference type="InterPro" id="IPR017438">
    <property type="entry name" value="ATP-NAD_kinase_N"/>
</dbReference>
<dbReference type="PANTHER" id="PTHR40697">
    <property type="entry name" value="ACETOIN CATABOLISM PROTEIN X"/>
    <property type="match status" value="1"/>
</dbReference>
<dbReference type="GO" id="GO:0003951">
    <property type="term" value="F:NAD+ kinase activity"/>
    <property type="evidence" value="ECO:0007669"/>
    <property type="project" value="InterPro"/>
</dbReference>
<name>A0A432ZH32_9GAMM</name>
<dbReference type="PIRSF" id="PIRSF016907">
    <property type="entry name" value="Kin_ATP-NAD"/>
    <property type="match status" value="1"/>
</dbReference>
<organism evidence="1 2">
    <name type="scientific">Idiomarina seosinensis</name>
    <dbReference type="NCBI Taxonomy" id="281739"/>
    <lineage>
        <taxon>Bacteria</taxon>
        <taxon>Pseudomonadati</taxon>
        <taxon>Pseudomonadota</taxon>
        <taxon>Gammaproteobacteria</taxon>
        <taxon>Alteromonadales</taxon>
        <taxon>Idiomarinaceae</taxon>
        <taxon>Idiomarina</taxon>
    </lineage>
</organism>
<dbReference type="Proteomes" id="UP000287908">
    <property type="component" value="Unassembled WGS sequence"/>
</dbReference>
<comment type="caution">
    <text evidence="1">The sequence shown here is derived from an EMBL/GenBank/DDBJ whole genome shotgun (WGS) entry which is preliminary data.</text>
</comment>